<dbReference type="Proteomes" id="UP000807115">
    <property type="component" value="Chromosome 2"/>
</dbReference>
<dbReference type="SUPFAM" id="SSF103473">
    <property type="entry name" value="MFS general substrate transporter"/>
    <property type="match status" value="1"/>
</dbReference>
<dbReference type="GO" id="GO:0015144">
    <property type="term" value="F:carbohydrate transmembrane transporter activity"/>
    <property type="evidence" value="ECO:0007669"/>
    <property type="project" value="InterPro"/>
</dbReference>
<dbReference type="Pfam" id="PF00083">
    <property type="entry name" value="Sugar_tr"/>
    <property type="match status" value="1"/>
</dbReference>
<evidence type="ECO:0000259" key="11">
    <source>
        <dbReference type="PROSITE" id="PS50850"/>
    </source>
</evidence>
<dbReference type="Gramene" id="EER96236">
    <property type="protein sequence ID" value="EER96236"/>
    <property type="gene ID" value="SORBI_3002G108900"/>
</dbReference>
<feature type="transmembrane region" description="Helical" evidence="10">
    <location>
        <begin position="85"/>
        <end position="105"/>
    </location>
</feature>
<feature type="transmembrane region" description="Helical" evidence="10">
    <location>
        <begin position="114"/>
        <end position="132"/>
    </location>
</feature>
<evidence type="ECO:0000256" key="1">
    <source>
        <dbReference type="ARBA" id="ARBA00004141"/>
    </source>
</evidence>
<evidence type="ECO:0000256" key="8">
    <source>
        <dbReference type="ARBA" id="ARBA00023136"/>
    </source>
</evidence>
<dbReference type="OMA" id="MIMAWHY"/>
<keyword evidence="8 10" id="KW-0472">Membrane</keyword>
<dbReference type="KEGG" id="sbi:8084628"/>
<sequence length="508" mass="53007">MAHQAVSSADATTEALLLLSSTAGTTPPAPAPLLVGAPRRNRFAFVCATLASVTTMLHGYNLTLMSGAELFMREDVGLTDGEVEVLAGSMNVFMLASILAAGWVADHLGRRRTLVLANAFFVAGALAMSLGTSFAALMAARFVTSVGSGLARVVAPVYNAEISPPSTRGALSSILDMFINVGILLSYVSNYAFSGLPLHLGWRVMYGIGVVPPVFIAAGVLFMPESPWWLAMQGRHGDARAVLLRTSDTPADADLRLGEIKRAVADAEPPPAAAARHGGGAGDWKQLLVRRRPSTTSVRRILTCVLGLHFFVQASGVDAILLYSPLVFKAVGMASNSAVLGATVAIGAVKTCFILVGMLFTDRLGRRPLLLASTAGVATTTAALAVTLYVGSTSTMSSSPATAAACLASVLAVVAMYSIGYGSVVSAYGAEVLPLRLRAQGSSLAMAVNRLTCGVVSMTFISLADGITMPGCFFLYAAVTAAAFVFVYTRLPETKGRSLEDMEVLFHK</sequence>
<dbReference type="PRINTS" id="PR00171">
    <property type="entry name" value="SUGRTRNSPORT"/>
</dbReference>
<dbReference type="EMBL" id="CM027681">
    <property type="protein sequence ID" value="KAG0542556.1"/>
    <property type="molecule type" value="Genomic_DNA"/>
</dbReference>
<dbReference type="PANTHER" id="PTHR23500:SF450">
    <property type="entry name" value="MAJOR FACILITATOR SUPERFAMILY (MFS) PROFILE DOMAIN-CONTAINING PROTEIN"/>
    <property type="match status" value="1"/>
</dbReference>
<evidence type="ECO:0000256" key="9">
    <source>
        <dbReference type="RuleBase" id="RU003346"/>
    </source>
</evidence>
<evidence type="ECO:0000256" key="6">
    <source>
        <dbReference type="ARBA" id="ARBA00022847"/>
    </source>
</evidence>
<feature type="transmembrane region" description="Helical" evidence="10">
    <location>
        <begin position="301"/>
        <end position="326"/>
    </location>
</feature>
<evidence type="ECO:0000256" key="10">
    <source>
        <dbReference type="SAM" id="Phobius"/>
    </source>
</evidence>
<evidence type="ECO:0000313" key="12">
    <source>
        <dbReference type="EMBL" id="KAG0542556.1"/>
    </source>
</evidence>
<reference evidence="12" key="1">
    <citation type="journal article" date="2019" name="BMC Genomics">
        <title>A new reference genome for Sorghum bicolor reveals high levels of sequence similarity between sweet and grain genotypes: implications for the genetics of sugar metabolism.</title>
        <authorList>
            <person name="Cooper E.A."/>
            <person name="Brenton Z.W."/>
            <person name="Flinn B.S."/>
            <person name="Jenkins J."/>
            <person name="Shu S."/>
            <person name="Flowers D."/>
            <person name="Luo F."/>
            <person name="Wang Y."/>
            <person name="Xia P."/>
            <person name="Barry K."/>
            <person name="Daum C."/>
            <person name="Lipzen A."/>
            <person name="Yoshinaga Y."/>
            <person name="Schmutz J."/>
            <person name="Saski C."/>
            <person name="Vermerris W."/>
            <person name="Kresovich S."/>
        </authorList>
    </citation>
    <scope>NUCLEOTIDE SEQUENCE</scope>
</reference>
<feature type="transmembrane region" description="Helical" evidence="10">
    <location>
        <begin position="402"/>
        <end position="430"/>
    </location>
</feature>
<evidence type="ECO:0000256" key="5">
    <source>
        <dbReference type="ARBA" id="ARBA00022692"/>
    </source>
</evidence>
<dbReference type="GO" id="GO:0015293">
    <property type="term" value="F:symporter activity"/>
    <property type="evidence" value="ECO:0007669"/>
    <property type="project" value="UniProtKB-KW"/>
</dbReference>
<keyword evidence="7 10" id="KW-1133">Transmembrane helix</keyword>
<dbReference type="InterPro" id="IPR003663">
    <property type="entry name" value="Sugar/inositol_transpt"/>
</dbReference>
<dbReference type="NCBIfam" id="TIGR00879">
    <property type="entry name" value="SP"/>
    <property type="match status" value="1"/>
</dbReference>
<dbReference type="FunFam" id="1.20.1250.20:FF:000025">
    <property type="entry name" value="probable polyol transporter 4"/>
    <property type="match status" value="1"/>
</dbReference>
<evidence type="ECO:0000313" key="13">
    <source>
        <dbReference type="Proteomes" id="UP000807115"/>
    </source>
</evidence>
<evidence type="ECO:0000256" key="3">
    <source>
        <dbReference type="ARBA" id="ARBA00022448"/>
    </source>
</evidence>
<feature type="transmembrane region" description="Helical" evidence="10">
    <location>
        <begin position="200"/>
        <end position="223"/>
    </location>
</feature>
<feature type="transmembrane region" description="Helical" evidence="10">
    <location>
        <begin position="467"/>
        <end position="488"/>
    </location>
</feature>
<dbReference type="GO" id="GO:0016020">
    <property type="term" value="C:membrane"/>
    <property type="evidence" value="ECO:0007669"/>
    <property type="project" value="UniProtKB-SubCell"/>
</dbReference>
<dbReference type="InterPro" id="IPR020846">
    <property type="entry name" value="MFS_dom"/>
</dbReference>
<keyword evidence="3 9" id="KW-0813">Transport</keyword>
<protein>
    <recommendedName>
        <fullName evidence="11">Major facilitator superfamily (MFS) profile domain-containing protein</fullName>
    </recommendedName>
</protein>
<feature type="domain" description="Major facilitator superfamily (MFS) profile" evidence="11">
    <location>
        <begin position="47"/>
        <end position="495"/>
    </location>
</feature>
<feature type="transmembrane region" description="Helical" evidence="10">
    <location>
        <begin position="43"/>
        <end position="65"/>
    </location>
</feature>
<dbReference type="PANTHER" id="PTHR23500">
    <property type="entry name" value="SOLUTE CARRIER FAMILY 2, FACILITATED GLUCOSE TRANSPORTER"/>
    <property type="match status" value="1"/>
</dbReference>
<keyword evidence="4" id="KW-0762">Sugar transport</keyword>
<dbReference type="InterPro" id="IPR005829">
    <property type="entry name" value="Sugar_transporter_CS"/>
</dbReference>
<evidence type="ECO:0000256" key="7">
    <source>
        <dbReference type="ARBA" id="ARBA00022989"/>
    </source>
</evidence>
<comment type="subcellular location">
    <subcellularLocation>
        <location evidence="1">Membrane</location>
        <topology evidence="1">Multi-pass membrane protein</topology>
    </subcellularLocation>
</comment>
<evidence type="ECO:0000256" key="2">
    <source>
        <dbReference type="ARBA" id="ARBA00010992"/>
    </source>
</evidence>
<dbReference type="AlphaFoldDB" id="A0A921RN71"/>
<feature type="transmembrane region" description="Helical" evidence="10">
    <location>
        <begin position="442"/>
        <end position="461"/>
    </location>
</feature>
<keyword evidence="5 10" id="KW-0812">Transmembrane</keyword>
<dbReference type="InterPro" id="IPR036259">
    <property type="entry name" value="MFS_trans_sf"/>
</dbReference>
<reference evidence="12" key="2">
    <citation type="submission" date="2020-10" db="EMBL/GenBank/DDBJ databases">
        <authorList>
            <person name="Cooper E.A."/>
            <person name="Brenton Z.W."/>
            <person name="Flinn B.S."/>
            <person name="Jenkins J."/>
            <person name="Shu S."/>
            <person name="Flowers D."/>
            <person name="Luo F."/>
            <person name="Wang Y."/>
            <person name="Xia P."/>
            <person name="Barry K."/>
            <person name="Daum C."/>
            <person name="Lipzen A."/>
            <person name="Yoshinaga Y."/>
            <person name="Schmutz J."/>
            <person name="Saski C."/>
            <person name="Vermerris W."/>
            <person name="Kresovich S."/>
        </authorList>
    </citation>
    <scope>NUCLEOTIDE SEQUENCE</scope>
</reference>
<dbReference type="InterPro" id="IPR005828">
    <property type="entry name" value="MFS_sugar_transport-like"/>
</dbReference>
<accession>A0A921RN71</accession>
<dbReference type="PROSITE" id="PS00216">
    <property type="entry name" value="SUGAR_TRANSPORT_1"/>
    <property type="match status" value="1"/>
</dbReference>
<dbReference type="OrthoDB" id="5290825at2759"/>
<feature type="transmembrane region" description="Helical" evidence="10">
    <location>
        <begin position="369"/>
        <end position="390"/>
    </location>
</feature>
<dbReference type="Gene3D" id="1.20.1250.20">
    <property type="entry name" value="MFS general substrate transporter like domains"/>
    <property type="match status" value="1"/>
</dbReference>
<name>A0A921RN71_SORBI</name>
<proteinExistence type="inferred from homology"/>
<dbReference type="InterPro" id="IPR045262">
    <property type="entry name" value="STP/PLT_plant"/>
</dbReference>
<gene>
    <name evidence="12" type="ORF">BDA96_02G114300</name>
</gene>
<comment type="similarity">
    <text evidence="2 9">Belongs to the major facilitator superfamily. Sugar transporter (TC 2.A.1.1) family.</text>
</comment>
<organism evidence="12 13">
    <name type="scientific">Sorghum bicolor</name>
    <name type="common">Sorghum</name>
    <name type="synonym">Sorghum vulgare</name>
    <dbReference type="NCBI Taxonomy" id="4558"/>
    <lineage>
        <taxon>Eukaryota</taxon>
        <taxon>Viridiplantae</taxon>
        <taxon>Streptophyta</taxon>
        <taxon>Embryophyta</taxon>
        <taxon>Tracheophyta</taxon>
        <taxon>Spermatophyta</taxon>
        <taxon>Magnoliopsida</taxon>
        <taxon>Liliopsida</taxon>
        <taxon>Poales</taxon>
        <taxon>Poaceae</taxon>
        <taxon>PACMAD clade</taxon>
        <taxon>Panicoideae</taxon>
        <taxon>Andropogonodae</taxon>
        <taxon>Andropogoneae</taxon>
        <taxon>Sorghinae</taxon>
        <taxon>Sorghum</taxon>
    </lineage>
</organism>
<keyword evidence="6" id="KW-0769">Symport</keyword>
<feature type="transmembrane region" description="Helical" evidence="10">
    <location>
        <begin position="338"/>
        <end position="360"/>
    </location>
</feature>
<dbReference type="PROSITE" id="PS50850">
    <property type="entry name" value="MFS"/>
    <property type="match status" value="1"/>
</dbReference>
<evidence type="ECO:0000256" key="4">
    <source>
        <dbReference type="ARBA" id="ARBA00022597"/>
    </source>
</evidence>
<comment type="caution">
    <text evidence="12">The sequence shown here is derived from an EMBL/GenBank/DDBJ whole genome shotgun (WGS) entry which is preliminary data.</text>
</comment>